<accession>A0AAD9QC68</accession>
<keyword evidence="3" id="KW-1185">Reference proteome</keyword>
<feature type="compositionally biased region" description="Basic and acidic residues" evidence="1">
    <location>
        <begin position="294"/>
        <end position="312"/>
    </location>
</feature>
<feature type="region of interest" description="Disordered" evidence="1">
    <location>
        <begin position="292"/>
        <end position="327"/>
    </location>
</feature>
<dbReference type="PANTHER" id="PTHR31751:SF40">
    <property type="match status" value="1"/>
</dbReference>
<dbReference type="PANTHER" id="PTHR31751">
    <property type="entry name" value="SI:CH211-108C17.2-RELATED-RELATED"/>
    <property type="match status" value="1"/>
</dbReference>
<dbReference type="Proteomes" id="UP001249851">
    <property type="component" value="Unassembled WGS sequence"/>
</dbReference>
<evidence type="ECO:0000256" key="1">
    <source>
        <dbReference type="SAM" id="MobiDB-lite"/>
    </source>
</evidence>
<dbReference type="AlphaFoldDB" id="A0AAD9QC68"/>
<proteinExistence type="predicted"/>
<sequence>MEHTPYSVVLLHGYTIHIVLVHANQTGSISAMEFTGHQKAFAFLLGTAMILKAFISDRHSQIAKWMKDECAKKCKELGKPVIDHFFDLWHIGKKIQKLLTKLSKEKGIETIGRWRKASCTPLLLVGDIYATKAPGGHPCNYHILNQHTNIPIRLFNKCAHAVVTSQHLWLTKGQTILAALHFNWNLNRNSLKDGQGNAKLRVTYPKFKEGEGTVREACVKQNYGDSFSLHLSIIMLQRLEDELKTEVPEPLHNMLKDKESKAEAMEKFLSRKKRETNICPPTCPDAELQQLQNQDHEKHQHAKNVDTQERATKKGQCSFTTVPVDKQ</sequence>
<comment type="caution">
    <text evidence="2">The sequence shown here is derived from an EMBL/GenBank/DDBJ whole genome shotgun (WGS) entry which is preliminary data.</text>
</comment>
<name>A0AAD9QC68_ACRCE</name>
<evidence type="ECO:0000313" key="2">
    <source>
        <dbReference type="EMBL" id="KAK2558626.1"/>
    </source>
</evidence>
<protein>
    <submittedName>
        <fullName evidence="2">Uncharacterized protein</fullName>
    </submittedName>
</protein>
<dbReference type="EMBL" id="JARQWQ010000043">
    <property type="protein sequence ID" value="KAK2558626.1"/>
    <property type="molecule type" value="Genomic_DNA"/>
</dbReference>
<reference evidence="2" key="2">
    <citation type="journal article" date="2023" name="Science">
        <title>Genomic signatures of disease resistance in endangered staghorn corals.</title>
        <authorList>
            <person name="Vollmer S.V."/>
            <person name="Selwyn J.D."/>
            <person name="Despard B.A."/>
            <person name="Roesel C.L."/>
        </authorList>
    </citation>
    <scope>NUCLEOTIDE SEQUENCE</scope>
    <source>
        <strain evidence="2">K2</strain>
    </source>
</reference>
<evidence type="ECO:0000313" key="3">
    <source>
        <dbReference type="Proteomes" id="UP001249851"/>
    </source>
</evidence>
<organism evidence="2 3">
    <name type="scientific">Acropora cervicornis</name>
    <name type="common">Staghorn coral</name>
    <dbReference type="NCBI Taxonomy" id="6130"/>
    <lineage>
        <taxon>Eukaryota</taxon>
        <taxon>Metazoa</taxon>
        <taxon>Cnidaria</taxon>
        <taxon>Anthozoa</taxon>
        <taxon>Hexacorallia</taxon>
        <taxon>Scleractinia</taxon>
        <taxon>Astrocoeniina</taxon>
        <taxon>Acroporidae</taxon>
        <taxon>Acropora</taxon>
    </lineage>
</organism>
<reference evidence="2" key="1">
    <citation type="journal article" date="2023" name="G3 (Bethesda)">
        <title>Whole genome assembly and annotation of the endangered Caribbean coral Acropora cervicornis.</title>
        <authorList>
            <person name="Selwyn J.D."/>
            <person name="Vollmer S.V."/>
        </authorList>
    </citation>
    <scope>NUCLEOTIDE SEQUENCE</scope>
    <source>
        <strain evidence="2">K2</strain>
    </source>
</reference>
<gene>
    <name evidence="2" type="ORF">P5673_018817</name>
</gene>